<dbReference type="SUPFAM" id="SSF50911">
    <property type="entry name" value="Mannose 6-phosphate receptor domain"/>
    <property type="match status" value="1"/>
</dbReference>
<feature type="domain" description="MRH" evidence="21">
    <location>
        <begin position="43"/>
        <end position="159"/>
    </location>
</feature>
<keyword evidence="10" id="KW-0653">Protein transport</keyword>
<feature type="signal peptide" evidence="20">
    <location>
        <begin position="1"/>
        <end position="18"/>
    </location>
</feature>
<evidence type="ECO:0000256" key="9">
    <source>
        <dbReference type="ARBA" id="ARBA00022729"/>
    </source>
</evidence>
<dbReference type="InterPro" id="IPR009011">
    <property type="entry name" value="Man6P_isomerase_rcpt-bd_dom_sf"/>
</dbReference>
<feature type="region of interest" description="Disordered" evidence="18">
    <location>
        <begin position="228"/>
        <end position="247"/>
    </location>
</feature>
<dbReference type="OrthoDB" id="4504960at2759"/>
<dbReference type="InterPro" id="IPR018939">
    <property type="entry name" value="Autophagy-rel_prot_27"/>
</dbReference>
<evidence type="ECO:0000256" key="3">
    <source>
        <dbReference type="ARBA" id="ARBA00004472"/>
    </source>
</evidence>
<dbReference type="GO" id="GO:0015031">
    <property type="term" value="P:protein transport"/>
    <property type="evidence" value="ECO:0007669"/>
    <property type="project" value="UniProtKB-KW"/>
</dbReference>
<evidence type="ECO:0000256" key="11">
    <source>
        <dbReference type="ARBA" id="ARBA00022989"/>
    </source>
</evidence>
<dbReference type="GO" id="GO:0031966">
    <property type="term" value="C:mitochondrial membrane"/>
    <property type="evidence" value="ECO:0007669"/>
    <property type="project" value="UniProtKB-SubCell"/>
</dbReference>
<dbReference type="GO" id="GO:0005770">
    <property type="term" value="C:late endosome"/>
    <property type="evidence" value="ECO:0007669"/>
    <property type="project" value="TreeGrafter"/>
</dbReference>
<gene>
    <name evidence="22" type="ORF">BJ322DRAFT_1163838</name>
</gene>
<dbReference type="GO" id="GO:0010008">
    <property type="term" value="C:endosome membrane"/>
    <property type="evidence" value="ECO:0007669"/>
    <property type="project" value="UniProtKB-SubCell"/>
</dbReference>
<dbReference type="EMBL" id="WIUZ02000015">
    <property type="protein sequence ID" value="KAF9780919.1"/>
    <property type="molecule type" value="Genomic_DNA"/>
</dbReference>
<evidence type="ECO:0000313" key="23">
    <source>
        <dbReference type="Proteomes" id="UP000736335"/>
    </source>
</evidence>
<evidence type="ECO:0000256" key="4">
    <source>
        <dbReference type="ARBA" id="ARBA00004614"/>
    </source>
</evidence>
<evidence type="ECO:0000256" key="18">
    <source>
        <dbReference type="SAM" id="MobiDB-lite"/>
    </source>
</evidence>
<name>A0A9P6H772_9AGAM</name>
<keyword evidence="9 20" id="KW-0732">Signal</keyword>
<evidence type="ECO:0000256" key="20">
    <source>
        <dbReference type="SAM" id="SignalP"/>
    </source>
</evidence>
<evidence type="ECO:0000256" key="5">
    <source>
        <dbReference type="ARBA" id="ARBA00005363"/>
    </source>
</evidence>
<dbReference type="InterPro" id="IPR044865">
    <property type="entry name" value="MRH_dom"/>
</dbReference>
<sequence>MKCARAATLVLFTLATSARDEKPSTVHDSEGIHYDLSGLTAKKDCSRTTFEGREDYINVCKSVQTETWALEDSGEVGGFTRKDRGDFSIGKVNTTLDVRDGHPLLIMKDGSKFIAGGDLKASTAIRFICDNSLLAELPPQDTTACAFFIEWRTSYACPSSEGVGFFGAIGFIILSIIALIVAWALFTVLWNHFMLGLRGADQLPTIPFDSAQRRSLRGERQRPKIFWPNGSQHGPLGEPQQLPGIFW</sequence>
<evidence type="ECO:0000256" key="14">
    <source>
        <dbReference type="ARBA" id="ARBA00023128"/>
    </source>
</evidence>
<evidence type="ECO:0000256" key="7">
    <source>
        <dbReference type="ARBA" id="ARBA00022448"/>
    </source>
</evidence>
<evidence type="ECO:0000256" key="12">
    <source>
        <dbReference type="ARBA" id="ARBA00023006"/>
    </source>
</evidence>
<dbReference type="GO" id="GO:0000139">
    <property type="term" value="C:Golgi membrane"/>
    <property type="evidence" value="ECO:0007669"/>
    <property type="project" value="UniProtKB-SubCell"/>
</dbReference>
<keyword evidence="15 19" id="KW-0472">Membrane</keyword>
<reference evidence="22" key="2">
    <citation type="submission" date="2020-11" db="EMBL/GenBank/DDBJ databases">
        <authorList>
            <consortium name="DOE Joint Genome Institute"/>
            <person name="Kuo A."/>
            <person name="Miyauchi S."/>
            <person name="Kiss E."/>
            <person name="Drula E."/>
            <person name="Kohler A."/>
            <person name="Sanchez-Garcia M."/>
            <person name="Andreopoulos B."/>
            <person name="Barry K.W."/>
            <person name="Bonito G."/>
            <person name="Buee M."/>
            <person name="Carver A."/>
            <person name="Chen C."/>
            <person name="Cichocki N."/>
            <person name="Clum A."/>
            <person name="Culley D."/>
            <person name="Crous P.W."/>
            <person name="Fauchery L."/>
            <person name="Girlanda M."/>
            <person name="Hayes R."/>
            <person name="Keri Z."/>
            <person name="Labutti K."/>
            <person name="Lipzen A."/>
            <person name="Lombard V."/>
            <person name="Magnuson J."/>
            <person name="Maillard F."/>
            <person name="Morin E."/>
            <person name="Murat C."/>
            <person name="Nolan M."/>
            <person name="Ohm R."/>
            <person name="Pangilinan J."/>
            <person name="Pereira M."/>
            <person name="Perotto S."/>
            <person name="Peter M."/>
            <person name="Riley R."/>
            <person name="Sitrit Y."/>
            <person name="Stielow B."/>
            <person name="Szollosi G."/>
            <person name="Zifcakova L."/>
            <person name="Stursova M."/>
            <person name="Spatafora J.W."/>
            <person name="Tedersoo L."/>
            <person name="Vaario L.-M."/>
            <person name="Yamada A."/>
            <person name="Yan M."/>
            <person name="Wang P."/>
            <person name="Xu J."/>
            <person name="Bruns T."/>
            <person name="Baldrian P."/>
            <person name="Vilgalys R."/>
            <person name="Henrissat B."/>
            <person name="Grigoriev I.V."/>
            <person name="Hibbett D."/>
            <person name="Nagy L.G."/>
            <person name="Martin F.M."/>
        </authorList>
    </citation>
    <scope>NUCLEOTIDE SEQUENCE</scope>
    <source>
        <strain evidence="22">UH-Tt-Lm1</strain>
    </source>
</reference>
<evidence type="ECO:0000259" key="21">
    <source>
        <dbReference type="PROSITE" id="PS51914"/>
    </source>
</evidence>
<evidence type="ECO:0000313" key="22">
    <source>
        <dbReference type="EMBL" id="KAF9780919.1"/>
    </source>
</evidence>
<keyword evidence="16" id="KW-1015">Disulfide bond</keyword>
<dbReference type="Pfam" id="PF09451">
    <property type="entry name" value="ATG27"/>
    <property type="match status" value="1"/>
</dbReference>
<comment type="subcellular location">
    <subcellularLocation>
        <location evidence="2">Cytoplasmic vesicle membrane</location>
        <topology evidence="2">Single-pass type I membrane protein</topology>
    </subcellularLocation>
    <subcellularLocation>
        <location evidence="4">Golgi apparatus membrane</location>
        <topology evidence="4">Single-pass type I membrane protein</topology>
    </subcellularLocation>
    <subcellularLocation>
        <location evidence="1">Mitochondrion membrane</location>
        <topology evidence="1">Single-pass membrane protein</topology>
    </subcellularLocation>
    <subcellularLocation>
        <location evidence="3">Preautophagosomal structure membrane</location>
        <topology evidence="3">Single-pass type I membrane protein</topology>
    </subcellularLocation>
</comment>
<keyword evidence="8 19" id="KW-0812">Transmembrane</keyword>
<evidence type="ECO:0000256" key="19">
    <source>
        <dbReference type="SAM" id="Phobius"/>
    </source>
</evidence>
<evidence type="ECO:0000256" key="6">
    <source>
        <dbReference type="ARBA" id="ARBA00013776"/>
    </source>
</evidence>
<keyword evidence="14" id="KW-0496">Mitochondrion</keyword>
<evidence type="ECO:0000256" key="10">
    <source>
        <dbReference type="ARBA" id="ARBA00022927"/>
    </source>
</evidence>
<evidence type="ECO:0000256" key="16">
    <source>
        <dbReference type="ARBA" id="ARBA00023157"/>
    </source>
</evidence>
<keyword evidence="23" id="KW-1185">Reference proteome</keyword>
<protein>
    <recommendedName>
        <fullName evidence="6">Autophagy-related protein 27</fullName>
    </recommendedName>
</protein>
<dbReference type="GO" id="GO:0006914">
    <property type="term" value="P:autophagy"/>
    <property type="evidence" value="ECO:0007669"/>
    <property type="project" value="UniProtKB-KW"/>
</dbReference>
<dbReference type="PROSITE" id="PS51914">
    <property type="entry name" value="MRH"/>
    <property type="match status" value="1"/>
</dbReference>
<evidence type="ECO:0000256" key="17">
    <source>
        <dbReference type="ARBA" id="ARBA00023329"/>
    </source>
</evidence>
<feature type="chain" id="PRO_5040489523" description="Autophagy-related protein 27" evidence="20">
    <location>
        <begin position="19"/>
        <end position="247"/>
    </location>
</feature>
<evidence type="ECO:0000256" key="1">
    <source>
        <dbReference type="ARBA" id="ARBA00004304"/>
    </source>
</evidence>
<reference evidence="22" key="1">
    <citation type="journal article" date="2020" name="Nat. Commun.">
        <title>Large-scale genome sequencing of mycorrhizal fungi provides insights into the early evolution of symbiotic traits.</title>
        <authorList>
            <person name="Miyauchi S."/>
            <person name="Kiss E."/>
            <person name="Kuo A."/>
            <person name="Drula E."/>
            <person name="Kohler A."/>
            <person name="Sanchez-Garcia M."/>
            <person name="Morin E."/>
            <person name="Andreopoulos B."/>
            <person name="Barry K.W."/>
            <person name="Bonito G."/>
            <person name="Buee M."/>
            <person name="Carver A."/>
            <person name="Chen C."/>
            <person name="Cichocki N."/>
            <person name="Clum A."/>
            <person name="Culley D."/>
            <person name="Crous P.W."/>
            <person name="Fauchery L."/>
            <person name="Girlanda M."/>
            <person name="Hayes R.D."/>
            <person name="Keri Z."/>
            <person name="LaButti K."/>
            <person name="Lipzen A."/>
            <person name="Lombard V."/>
            <person name="Magnuson J."/>
            <person name="Maillard F."/>
            <person name="Murat C."/>
            <person name="Nolan M."/>
            <person name="Ohm R.A."/>
            <person name="Pangilinan J."/>
            <person name="Pereira M.F."/>
            <person name="Perotto S."/>
            <person name="Peter M."/>
            <person name="Pfister S."/>
            <person name="Riley R."/>
            <person name="Sitrit Y."/>
            <person name="Stielow J.B."/>
            <person name="Szollosi G."/>
            <person name="Zifcakova L."/>
            <person name="Stursova M."/>
            <person name="Spatafora J.W."/>
            <person name="Tedersoo L."/>
            <person name="Vaario L.M."/>
            <person name="Yamada A."/>
            <person name="Yan M."/>
            <person name="Wang P."/>
            <person name="Xu J."/>
            <person name="Bruns T."/>
            <person name="Baldrian P."/>
            <person name="Vilgalys R."/>
            <person name="Dunand C."/>
            <person name="Henrissat B."/>
            <person name="Grigoriev I.V."/>
            <person name="Hibbett D."/>
            <person name="Nagy L.G."/>
            <person name="Martin F.M."/>
        </authorList>
    </citation>
    <scope>NUCLEOTIDE SEQUENCE</scope>
    <source>
        <strain evidence="22">UH-Tt-Lm1</strain>
    </source>
</reference>
<dbReference type="Gene3D" id="2.70.130.10">
    <property type="entry name" value="Mannose-6-phosphate receptor binding domain"/>
    <property type="match status" value="1"/>
</dbReference>
<comment type="caution">
    <text evidence="22">The sequence shown here is derived from an EMBL/GenBank/DDBJ whole genome shotgun (WGS) entry which is preliminary data.</text>
</comment>
<accession>A0A9P6H772</accession>
<organism evidence="22 23">
    <name type="scientific">Thelephora terrestris</name>
    <dbReference type="NCBI Taxonomy" id="56493"/>
    <lineage>
        <taxon>Eukaryota</taxon>
        <taxon>Fungi</taxon>
        <taxon>Dikarya</taxon>
        <taxon>Basidiomycota</taxon>
        <taxon>Agaricomycotina</taxon>
        <taxon>Agaricomycetes</taxon>
        <taxon>Thelephorales</taxon>
        <taxon>Thelephoraceae</taxon>
        <taxon>Thelephora</taxon>
    </lineage>
</organism>
<dbReference type="GO" id="GO:0034045">
    <property type="term" value="C:phagophore assembly site membrane"/>
    <property type="evidence" value="ECO:0007669"/>
    <property type="project" value="UniProtKB-SubCell"/>
</dbReference>
<evidence type="ECO:0000256" key="13">
    <source>
        <dbReference type="ARBA" id="ARBA00023034"/>
    </source>
</evidence>
<feature type="transmembrane region" description="Helical" evidence="19">
    <location>
        <begin position="163"/>
        <end position="190"/>
    </location>
</feature>
<dbReference type="GO" id="GO:0007034">
    <property type="term" value="P:vacuolar transport"/>
    <property type="evidence" value="ECO:0007669"/>
    <property type="project" value="TreeGrafter"/>
</dbReference>
<keyword evidence="12" id="KW-0072">Autophagy</keyword>
<comment type="similarity">
    <text evidence="5">Belongs to the ATG27 family.</text>
</comment>
<keyword evidence="22" id="KW-0675">Receptor</keyword>
<dbReference type="PANTHER" id="PTHR15071:SF0">
    <property type="entry name" value="MANNOSE 6-PHOSPHATE RECEPTOR-LIKE PROTEIN 1"/>
    <property type="match status" value="1"/>
</dbReference>
<keyword evidence="13" id="KW-0333">Golgi apparatus</keyword>
<dbReference type="PANTHER" id="PTHR15071">
    <property type="entry name" value="MANNOSE-6-PHOSPHATE RECEPTOR FAMILY MEMBER"/>
    <property type="match status" value="1"/>
</dbReference>
<keyword evidence="7" id="KW-0813">Transport</keyword>
<evidence type="ECO:0000256" key="15">
    <source>
        <dbReference type="ARBA" id="ARBA00023136"/>
    </source>
</evidence>
<proteinExistence type="inferred from homology"/>
<dbReference type="AlphaFoldDB" id="A0A9P6H772"/>
<keyword evidence="17" id="KW-0968">Cytoplasmic vesicle</keyword>
<evidence type="ECO:0000256" key="8">
    <source>
        <dbReference type="ARBA" id="ARBA00022692"/>
    </source>
</evidence>
<evidence type="ECO:0000256" key="2">
    <source>
        <dbReference type="ARBA" id="ARBA00004358"/>
    </source>
</evidence>
<dbReference type="Proteomes" id="UP000736335">
    <property type="component" value="Unassembled WGS sequence"/>
</dbReference>
<keyword evidence="11 19" id="KW-1133">Transmembrane helix</keyword>